<organism evidence="6 7">
    <name type="scientific">Alkalibacterium putridalgicola</name>
    <dbReference type="NCBI Taxonomy" id="426703"/>
    <lineage>
        <taxon>Bacteria</taxon>
        <taxon>Bacillati</taxon>
        <taxon>Bacillota</taxon>
        <taxon>Bacilli</taxon>
        <taxon>Lactobacillales</taxon>
        <taxon>Carnobacteriaceae</taxon>
        <taxon>Alkalibacterium</taxon>
    </lineage>
</organism>
<reference evidence="6 7" key="1">
    <citation type="submission" date="2016-10" db="EMBL/GenBank/DDBJ databases">
        <authorList>
            <person name="de Groot N.N."/>
        </authorList>
    </citation>
    <scope>NUCLEOTIDE SEQUENCE [LARGE SCALE GENOMIC DNA]</scope>
    <source>
        <strain evidence="6 7">DSM 19182</strain>
    </source>
</reference>
<dbReference type="GO" id="GO:0008080">
    <property type="term" value="F:N-acetyltransferase activity"/>
    <property type="evidence" value="ECO:0007669"/>
    <property type="project" value="TreeGrafter"/>
</dbReference>
<dbReference type="OrthoDB" id="9792929at2"/>
<dbReference type="Gene3D" id="3.40.630.30">
    <property type="match status" value="1"/>
</dbReference>
<dbReference type="RefSeq" id="WP_091487945.1">
    <property type="nucleotide sequence ID" value="NZ_BJUX01000002.1"/>
</dbReference>
<dbReference type="InterPro" id="IPR000182">
    <property type="entry name" value="GNAT_dom"/>
</dbReference>
<evidence type="ECO:0000313" key="6">
    <source>
        <dbReference type="EMBL" id="SEL85195.1"/>
    </source>
</evidence>
<dbReference type="Proteomes" id="UP000321425">
    <property type="component" value="Unassembled WGS sequence"/>
</dbReference>
<protein>
    <submittedName>
        <fullName evidence="6">L-amino acid N-acyltransferase YncA</fullName>
    </submittedName>
    <submittedName>
        <fullName evidence="5">N-acetyltransferase</fullName>
    </submittedName>
</protein>
<feature type="domain" description="N-acetyltransferase" evidence="4">
    <location>
        <begin position="6"/>
        <end position="160"/>
    </location>
</feature>
<evidence type="ECO:0000256" key="2">
    <source>
        <dbReference type="ARBA" id="ARBA00022679"/>
    </source>
</evidence>
<dbReference type="PANTHER" id="PTHR10545:SF29">
    <property type="entry name" value="GH14572P-RELATED"/>
    <property type="match status" value="1"/>
</dbReference>
<gene>
    <name evidence="5" type="ORF">APU01nite_02750</name>
    <name evidence="6" type="ORF">SAMN04488100_1131</name>
</gene>
<evidence type="ECO:0000259" key="4">
    <source>
        <dbReference type="PROSITE" id="PS51186"/>
    </source>
</evidence>
<evidence type="ECO:0000256" key="1">
    <source>
        <dbReference type="ARBA" id="ARBA00008694"/>
    </source>
</evidence>
<reference evidence="5 8" key="2">
    <citation type="submission" date="2019-07" db="EMBL/GenBank/DDBJ databases">
        <title>Whole genome shotgun sequence of Alkalibacterium putridalgicola NBRC 103243.</title>
        <authorList>
            <person name="Hosoyama A."/>
            <person name="Uohara A."/>
            <person name="Ohji S."/>
            <person name="Ichikawa N."/>
        </authorList>
    </citation>
    <scope>NUCLEOTIDE SEQUENCE [LARGE SCALE GENOMIC DNA]</scope>
    <source>
        <strain evidence="5 8">NBRC 103243</strain>
    </source>
</reference>
<keyword evidence="3 6" id="KW-0012">Acyltransferase</keyword>
<dbReference type="Proteomes" id="UP000198548">
    <property type="component" value="Unassembled WGS sequence"/>
</dbReference>
<evidence type="ECO:0000313" key="7">
    <source>
        <dbReference type="Proteomes" id="UP000198548"/>
    </source>
</evidence>
<dbReference type="PROSITE" id="PS51186">
    <property type="entry name" value="GNAT"/>
    <property type="match status" value="1"/>
</dbReference>
<evidence type="ECO:0000313" key="5">
    <source>
        <dbReference type="EMBL" id="GEK88236.1"/>
    </source>
</evidence>
<dbReference type="CDD" id="cd04301">
    <property type="entry name" value="NAT_SF"/>
    <property type="match status" value="1"/>
</dbReference>
<dbReference type="FunFam" id="3.40.630.30:FF:000064">
    <property type="entry name" value="GNAT family acetyltransferase"/>
    <property type="match status" value="1"/>
</dbReference>
<dbReference type="STRING" id="426703.SAMN04488100_1131"/>
<dbReference type="AlphaFoldDB" id="A0A1H7TKW4"/>
<dbReference type="Pfam" id="PF00583">
    <property type="entry name" value="Acetyltransf_1"/>
    <property type="match status" value="1"/>
</dbReference>
<accession>A0A1H7TKW4</accession>
<dbReference type="SUPFAM" id="SSF55729">
    <property type="entry name" value="Acyl-CoA N-acyltransferases (Nat)"/>
    <property type="match status" value="1"/>
</dbReference>
<proteinExistence type="inferred from homology"/>
<name>A0A1H7TKW4_9LACT</name>
<keyword evidence="2 6" id="KW-0808">Transferase</keyword>
<dbReference type="PANTHER" id="PTHR10545">
    <property type="entry name" value="DIAMINE N-ACETYLTRANSFERASE"/>
    <property type="match status" value="1"/>
</dbReference>
<comment type="similarity">
    <text evidence="1">Belongs to the acetyltransferase family.</text>
</comment>
<dbReference type="EMBL" id="BJUX01000002">
    <property type="protein sequence ID" value="GEK88236.1"/>
    <property type="molecule type" value="Genomic_DNA"/>
</dbReference>
<dbReference type="InterPro" id="IPR016181">
    <property type="entry name" value="Acyl_CoA_acyltransferase"/>
</dbReference>
<evidence type="ECO:0000256" key="3">
    <source>
        <dbReference type="ARBA" id="ARBA00023315"/>
    </source>
</evidence>
<sequence length="165" mass="19226">MVDDNFSIRFAASEDVSLILDLIKELAVYEKMLDEVVATEESLREYVFEKKMVEVIIGEYQGEPVAFALFFPNFSTFLGKPGLYLEDLYIKPEMRGKGFGRKIFTFLANLTRERGYGRLEWVCLDWNEPSICFYKKMGAIPMEDWTTYRMQGTALEDLADKYKET</sequence>
<evidence type="ECO:0000313" key="8">
    <source>
        <dbReference type="Proteomes" id="UP000321425"/>
    </source>
</evidence>
<dbReference type="EMBL" id="FOBL01000013">
    <property type="protein sequence ID" value="SEL85195.1"/>
    <property type="molecule type" value="Genomic_DNA"/>
</dbReference>
<keyword evidence="8" id="KW-1185">Reference proteome</keyword>
<dbReference type="InterPro" id="IPR051016">
    <property type="entry name" value="Diverse_Substrate_AcTransf"/>
</dbReference>